<reference evidence="1" key="1">
    <citation type="journal article" date="2016" name="Mol. Biol. Evol.">
        <title>Comparative Genomics of Early-Diverging Mushroom-Forming Fungi Provides Insights into the Origins of Lignocellulose Decay Capabilities.</title>
        <authorList>
            <person name="Nagy L.G."/>
            <person name="Riley R."/>
            <person name="Tritt A."/>
            <person name="Adam C."/>
            <person name="Daum C."/>
            <person name="Floudas D."/>
            <person name="Sun H."/>
            <person name="Yadav J.S."/>
            <person name="Pangilinan J."/>
            <person name="Larsson K.H."/>
            <person name="Matsuura K."/>
            <person name="Barry K."/>
            <person name="Labutti K."/>
            <person name="Kuo R."/>
            <person name="Ohm R.A."/>
            <person name="Bhattacharya S.S."/>
            <person name="Shirouzu T."/>
            <person name="Yoshinaga Y."/>
            <person name="Martin F.M."/>
            <person name="Grigoriev I.V."/>
            <person name="Hibbett D.S."/>
        </authorList>
    </citation>
    <scope>NUCLEOTIDE SEQUENCE [LARGE SCALE GENOMIC DNA]</scope>
    <source>
        <strain evidence="1">CBS 109695</strain>
    </source>
</reference>
<proteinExistence type="predicted"/>
<sequence length="129" mass="14794">MMVYGRYHRAYLWASHARDLMSEISSRWIRQNCSQACALYGFILAALAVESIDIPWNGLTRVEVSRWHNTGEIWNILQDCLNLVEFQDGIRPHGGPSNIPRITLVRLPLLSMQLPEPSAYGTLPKPYLR</sequence>
<gene>
    <name evidence="1" type="ORF">FIBSPDRAFT_274413</name>
</gene>
<protein>
    <submittedName>
        <fullName evidence="1">Uncharacterized protein</fullName>
    </submittedName>
</protein>
<accession>A0A166RAS6</accession>
<evidence type="ECO:0000313" key="1">
    <source>
        <dbReference type="EMBL" id="KZP28083.1"/>
    </source>
</evidence>
<dbReference type="EMBL" id="KV417505">
    <property type="protein sequence ID" value="KZP28083.1"/>
    <property type="molecule type" value="Genomic_DNA"/>
</dbReference>
<dbReference type="AlphaFoldDB" id="A0A166RAS6"/>
<organism evidence="1">
    <name type="scientific">Athelia psychrophila</name>
    <dbReference type="NCBI Taxonomy" id="1759441"/>
    <lineage>
        <taxon>Eukaryota</taxon>
        <taxon>Fungi</taxon>
        <taxon>Dikarya</taxon>
        <taxon>Basidiomycota</taxon>
        <taxon>Agaricomycotina</taxon>
        <taxon>Agaricomycetes</taxon>
        <taxon>Agaricomycetidae</taxon>
        <taxon>Atheliales</taxon>
        <taxon>Atheliaceae</taxon>
        <taxon>Athelia</taxon>
    </lineage>
</organism>
<name>A0A166RAS6_9AGAM</name>